<proteinExistence type="predicted"/>
<organism evidence="2 3">
    <name type="scientific">Stephania yunnanensis</name>
    <dbReference type="NCBI Taxonomy" id="152371"/>
    <lineage>
        <taxon>Eukaryota</taxon>
        <taxon>Viridiplantae</taxon>
        <taxon>Streptophyta</taxon>
        <taxon>Embryophyta</taxon>
        <taxon>Tracheophyta</taxon>
        <taxon>Spermatophyta</taxon>
        <taxon>Magnoliopsida</taxon>
        <taxon>Ranunculales</taxon>
        <taxon>Menispermaceae</taxon>
        <taxon>Menispermoideae</taxon>
        <taxon>Cissampelideae</taxon>
        <taxon>Stephania</taxon>
    </lineage>
</organism>
<sequence>MRKGIFLNLDEERSHDDLMKFKCWFSSKDDAIVDLNYCIEDRPWFRILWTKDKWLDNKHSHRPVSNSLTGQAVTASLRPLQHSHRPVSNSLPRLQLPHQSGSHRLAPASPARPPPHLQLLTRRRAITASLGLSKTLTAPSPTPCPVSNSLTRGRSPPHSGLSSTLTAPSQTPSPVRESSPQSPLLLPRPRPPPLPPPHWTLRPLRH</sequence>
<comment type="caution">
    <text evidence="2">The sequence shown here is derived from an EMBL/GenBank/DDBJ whole genome shotgun (WGS) entry which is preliminary data.</text>
</comment>
<evidence type="ECO:0000256" key="1">
    <source>
        <dbReference type="SAM" id="MobiDB-lite"/>
    </source>
</evidence>
<dbReference type="Proteomes" id="UP001420932">
    <property type="component" value="Unassembled WGS sequence"/>
</dbReference>
<feature type="compositionally biased region" description="Pro residues" evidence="1">
    <location>
        <begin position="186"/>
        <end position="198"/>
    </location>
</feature>
<dbReference type="EMBL" id="JBBNAF010000006">
    <property type="protein sequence ID" value="KAK9134802.1"/>
    <property type="molecule type" value="Genomic_DNA"/>
</dbReference>
<gene>
    <name evidence="2" type="ORF">Syun_014132</name>
</gene>
<feature type="compositionally biased region" description="Polar residues" evidence="1">
    <location>
        <begin position="131"/>
        <end position="152"/>
    </location>
</feature>
<dbReference type="AlphaFoldDB" id="A0AAP0JIX7"/>
<protein>
    <submittedName>
        <fullName evidence="2">Uncharacterized protein</fullName>
    </submittedName>
</protein>
<feature type="region of interest" description="Disordered" evidence="1">
    <location>
        <begin position="131"/>
        <end position="206"/>
    </location>
</feature>
<evidence type="ECO:0000313" key="3">
    <source>
        <dbReference type="Proteomes" id="UP001420932"/>
    </source>
</evidence>
<reference evidence="2 3" key="1">
    <citation type="submission" date="2024-01" db="EMBL/GenBank/DDBJ databases">
        <title>Genome assemblies of Stephania.</title>
        <authorList>
            <person name="Yang L."/>
        </authorList>
    </citation>
    <scope>NUCLEOTIDE SEQUENCE [LARGE SCALE GENOMIC DNA]</scope>
    <source>
        <strain evidence="2">YNDBR</strain>
        <tissue evidence="2">Leaf</tissue>
    </source>
</reference>
<feature type="compositionally biased region" description="Polar residues" evidence="1">
    <location>
        <begin position="86"/>
        <end position="100"/>
    </location>
</feature>
<accession>A0AAP0JIX7</accession>
<feature type="compositionally biased region" description="Polar residues" evidence="1">
    <location>
        <begin position="160"/>
        <end position="182"/>
    </location>
</feature>
<evidence type="ECO:0000313" key="2">
    <source>
        <dbReference type="EMBL" id="KAK9134802.1"/>
    </source>
</evidence>
<name>A0AAP0JIX7_9MAGN</name>
<feature type="region of interest" description="Disordered" evidence="1">
    <location>
        <begin position="81"/>
        <end position="116"/>
    </location>
</feature>
<keyword evidence="3" id="KW-1185">Reference proteome</keyword>